<feature type="domain" description="GmrSD restriction endonucleases C-terminal" evidence="2">
    <location>
        <begin position="508"/>
        <end position="632"/>
    </location>
</feature>
<proteinExistence type="predicted"/>
<name>A0ABP7THB2_9FLAO</name>
<dbReference type="EMBL" id="BAABCR010000008">
    <property type="protein sequence ID" value="GAA4026378.1"/>
    <property type="molecule type" value="Genomic_DNA"/>
</dbReference>
<dbReference type="Pfam" id="PF07510">
    <property type="entry name" value="GmrSD_C"/>
    <property type="match status" value="1"/>
</dbReference>
<organism evidence="3 4">
    <name type="scientific">Flavobacterium cheonhonense</name>
    <dbReference type="NCBI Taxonomy" id="706185"/>
    <lineage>
        <taxon>Bacteria</taxon>
        <taxon>Pseudomonadati</taxon>
        <taxon>Bacteroidota</taxon>
        <taxon>Flavobacteriia</taxon>
        <taxon>Flavobacteriales</taxon>
        <taxon>Flavobacteriaceae</taxon>
        <taxon>Flavobacterium</taxon>
    </lineage>
</organism>
<reference evidence="4" key="1">
    <citation type="journal article" date="2019" name="Int. J. Syst. Evol. Microbiol.">
        <title>The Global Catalogue of Microorganisms (GCM) 10K type strain sequencing project: providing services to taxonomists for standard genome sequencing and annotation.</title>
        <authorList>
            <consortium name="The Broad Institute Genomics Platform"/>
            <consortium name="The Broad Institute Genome Sequencing Center for Infectious Disease"/>
            <person name="Wu L."/>
            <person name="Ma J."/>
        </authorList>
    </citation>
    <scope>NUCLEOTIDE SEQUENCE [LARGE SCALE GENOMIC DNA]</scope>
    <source>
        <strain evidence="4">JCM 17064</strain>
    </source>
</reference>
<gene>
    <name evidence="3" type="ORF">GCM10022386_07230</name>
</gene>
<comment type="caution">
    <text evidence="3">The sequence shown here is derived from an EMBL/GenBank/DDBJ whole genome shotgun (WGS) entry which is preliminary data.</text>
</comment>
<sequence>MSIHSAKITLQDVVNNNYFFNIPIYQRLYVWEEDQIKTLLEDIESAFDTNKNIFFLGGVLVVENEQIIDGVVYDLIDGQQRFTTLWMISLVLQNSLTPFIEREEDKKNRHRVHFAIRDDIYQYFKHYILGITDGKANTNIENALAYIDTFKKELETKEIDKSSKIAQFIYEKVQLIFTEVPKATDLNKLFEIINNRGIQLQHHEILKAQLLNKLHPDDRLKYSYLWDACSHMESYVEKNIKDIAKVRIQDLFENEAAKTGVEKLSIASNILTNIAQNQFNNFKPLSLENILAENNFDVETEKDIPDETYKADDIRSIISFPMLLQHTLRIFLVNNKQPDIPKILDKELLTIFEQYFLTKDKSQEQLKADITSFIELLWQVRYVFDKHIIKWVRLEDGETHLICKLEKYDSKGNYYLRRRQPDANEGEALLQSLLYHSQQITTHYWLTPYLKYLVDNKGQNSYSYLKHLDNNLLCSSETGSLIVRTRNFLDQYNYTTIFDTSLLKEPHGTSFPHYWFYKLEFVLWNTLKDTKDERWKNFKFTAKNSVEHISPQTQKTTDTNTVSEGMLNHFGNLSLVSRSINSEYSNLPFNEKRQRFVNNNRVKLDSLKMELIYANDKWNDTIAKQHQDEMIEYLENYLSVTII</sequence>
<dbReference type="InterPro" id="IPR011089">
    <property type="entry name" value="GmrSD_C"/>
</dbReference>
<dbReference type="Proteomes" id="UP001500968">
    <property type="component" value="Unassembled WGS sequence"/>
</dbReference>
<dbReference type="InterPro" id="IPR004919">
    <property type="entry name" value="GmrSD_N"/>
</dbReference>
<accession>A0ABP7THB2</accession>
<evidence type="ECO:0000313" key="4">
    <source>
        <dbReference type="Proteomes" id="UP001500968"/>
    </source>
</evidence>
<dbReference type="PANTHER" id="PTHR35149">
    <property type="entry name" value="SLL5132 PROTEIN"/>
    <property type="match status" value="1"/>
</dbReference>
<evidence type="ECO:0000259" key="2">
    <source>
        <dbReference type="Pfam" id="PF07510"/>
    </source>
</evidence>
<feature type="domain" description="GmrSD restriction endonucleases N-terminal" evidence="1">
    <location>
        <begin position="11"/>
        <end position="211"/>
    </location>
</feature>
<protein>
    <submittedName>
        <fullName evidence="3">DUF262 domain-containing protein</fullName>
    </submittedName>
</protein>
<keyword evidence="4" id="KW-1185">Reference proteome</keyword>
<evidence type="ECO:0000313" key="3">
    <source>
        <dbReference type="EMBL" id="GAA4026378.1"/>
    </source>
</evidence>
<dbReference type="Pfam" id="PF03235">
    <property type="entry name" value="GmrSD_N"/>
    <property type="match status" value="1"/>
</dbReference>
<evidence type="ECO:0000259" key="1">
    <source>
        <dbReference type="Pfam" id="PF03235"/>
    </source>
</evidence>
<dbReference type="PANTHER" id="PTHR35149:SF2">
    <property type="entry name" value="DUF262 DOMAIN-CONTAINING PROTEIN"/>
    <property type="match status" value="1"/>
</dbReference>
<dbReference type="RefSeq" id="WP_324691819.1">
    <property type="nucleotide sequence ID" value="NZ_BAABCR010000008.1"/>
</dbReference>